<keyword evidence="2" id="KW-0445">Lipid transport</keyword>
<dbReference type="SUPFAM" id="SSF50729">
    <property type="entry name" value="PH domain-like"/>
    <property type="match status" value="1"/>
</dbReference>
<feature type="domain" description="PH" evidence="5">
    <location>
        <begin position="21"/>
        <end position="118"/>
    </location>
</feature>
<accession>B4QHT2</accession>
<dbReference type="CDD" id="cd13290">
    <property type="entry name" value="PH_ORP9"/>
    <property type="match status" value="1"/>
</dbReference>
<dbReference type="InterPro" id="IPR000648">
    <property type="entry name" value="Oxysterol-bd"/>
</dbReference>
<evidence type="ECO:0000259" key="5">
    <source>
        <dbReference type="PROSITE" id="PS50003"/>
    </source>
</evidence>
<evidence type="ECO:0000256" key="2">
    <source>
        <dbReference type="ARBA" id="ARBA00023055"/>
    </source>
</evidence>
<reference evidence="6 7" key="1">
    <citation type="journal article" date="2007" name="Nature">
        <title>Evolution of genes and genomes on the Drosophila phylogeny.</title>
        <authorList>
            <consortium name="Drosophila 12 Genomes Consortium"/>
            <person name="Clark A.G."/>
            <person name="Eisen M.B."/>
            <person name="Smith D.R."/>
            <person name="Bergman C.M."/>
            <person name="Oliver B."/>
            <person name="Markow T.A."/>
            <person name="Kaufman T.C."/>
            <person name="Kellis M."/>
            <person name="Gelbart W."/>
            <person name="Iyer V.N."/>
            <person name="Pollard D.A."/>
            <person name="Sackton T.B."/>
            <person name="Larracuente A.M."/>
            <person name="Singh N.D."/>
            <person name="Abad J.P."/>
            <person name="Abt D.N."/>
            <person name="Adryan B."/>
            <person name="Aguade M."/>
            <person name="Akashi H."/>
            <person name="Anderson W.W."/>
            <person name="Aquadro C.F."/>
            <person name="Ardell D.H."/>
            <person name="Arguello R."/>
            <person name="Artieri C.G."/>
            <person name="Barbash D.A."/>
            <person name="Barker D."/>
            <person name="Barsanti P."/>
            <person name="Batterham P."/>
            <person name="Batzoglou S."/>
            <person name="Begun D."/>
            <person name="Bhutkar A."/>
            <person name="Blanco E."/>
            <person name="Bosak S.A."/>
            <person name="Bradley R.K."/>
            <person name="Brand A.D."/>
            <person name="Brent M.R."/>
            <person name="Brooks A.N."/>
            <person name="Brown R.H."/>
            <person name="Butlin R.K."/>
            <person name="Caggese C."/>
            <person name="Calvi B.R."/>
            <person name="Bernardo de Carvalho A."/>
            <person name="Caspi A."/>
            <person name="Castrezana S."/>
            <person name="Celniker S.E."/>
            <person name="Chang J.L."/>
            <person name="Chapple C."/>
            <person name="Chatterji S."/>
            <person name="Chinwalla A."/>
            <person name="Civetta A."/>
            <person name="Clifton S.W."/>
            <person name="Comeron J.M."/>
            <person name="Costello J.C."/>
            <person name="Coyne J.A."/>
            <person name="Daub J."/>
            <person name="David R.G."/>
            <person name="Delcher A.L."/>
            <person name="Delehaunty K."/>
            <person name="Do C.B."/>
            <person name="Ebling H."/>
            <person name="Edwards K."/>
            <person name="Eickbush T."/>
            <person name="Evans J.D."/>
            <person name="Filipski A."/>
            <person name="Findeiss S."/>
            <person name="Freyhult E."/>
            <person name="Fulton L."/>
            <person name="Fulton R."/>
            <person name="Garcia A.C."/>
            <person name="Gardiner A."/>
            <person name="Garfield D.A."/>
            <person name="Garvin B.E."/>
            <person name="Gibson G."/>
            <person name="Gilbert D."/>
            <person name="Gnerre S."/>
            <person name="Godfrey J."/>
            <person name="Good R."/>
            <person name="Gotea V."/>
            <person name="Gravely B."/>
            <person name="Greenberg A.J."/>
            <person name="Griffiths-Jones S."/>
            <person name="Gross S."/>
            <person name="Guigo R."/>
            <person name="Gustafson E.A."/>
            <person name="Haerty W."/>
            <person name="Hahn M.W."/>
            <person name="Halligan D.L."/>
            <person name="Halpern A.L."/>
            <person name="Halter G.M."/>
            <person name="Han M.V."/>
            <person name="Heger A."/>
            <person name="Hillier L."/>
            <person name="Hinrichs A.S."/>
            <person name="Holmes I."/>
            <person name="Hoskins R.A."/>
            <person name="Hubisz M.J."/>
            <person name="Hultmark D."/>
            <person name="Huntley M.A."/>
            <person name="Jaffe D.B."/>
            <person name="Jagadeeshan S."/>
            <person name="Jeck W.R."/>
            <person name="Johnson J."/>
            <person name="Jones C.D."/>
            <person name="Jordan W.C."/>
            <person name="Karpen G.H."/>
            <person name="Kataoka E."/>
            <person name="Keightley P.D."/>
            <person name="Kheradpour P."/>
            <person name="Kirkness E.F."/>
            <person name="Koerich L.B."/>
            <person name="Kristiansen K."/>
            <person name="Kudrna D."/>
            <person name="Kulathinal R.J."/>
            <person name="Kumar S."/>
            <person name="Kwok R."/>
            <person name="Lander E."/>
            <person name="Langley C.H."/>
            <person name="Lapoint R."/>
            <person name="Lazzaro B.P."/>
            <person name="Lee S.J."/>
            <person name="Levesque L."/>
            <person name="Li R."/>
            <person name="Lin C.F."/>
            <person name="Lin M.F."/>
            <person name="Lindblad-Toh K."/>
            <person name="Llopart A."/>
            <person name="Long M."/>
            <person name="Low L."/>
            <person name="Lozovsky E."/>
            <person name="Lu J."/>
            <person name="Luo M."/>
            <person name="Machado C.A."/>
            <person name="Makalowski W."/>
            <person name="Marzo M."/>
            <person name="Matsuda M."/>
            <person name="Matzkin L."/>
            <person name="McAllister B."/>
            <person name="McBride C.S."/>
            <person name="McKernan B."/>
            <person name="McKernan K."/>
            <person name="Mendez-Lago M."/>
            <person name="Minx P."/>
            <person name="Mollenhauer M.U."/>
            <person name="Montooth K."/>
            <person name="Mount S.M."/>
            <person name="Mu X."/>
            <person name="Myers E."/>
            <person name="Negre B."/>
            <person name="Newfeld S."/>
            <person name="Nielsen R."/>
            <person name="Noor M.A."/>
            <person name="O'Grady P."/>
            <person name="Pachter L."/>
            <person name="Papaceit M."/>
            <person name="Parisi M.J."/>
            <person name="Parisi M."/>
            <person name="Parts L."/>
            <person name="Pedersen J.S."/>
            <person name="Pesole G."/>
            <person name="Phillippy A.M."/>
            <person name="Ponting C.P."/>
            <person name="Pop M."/>
            <person name="Porcelli D."/>
            <person name="Powell J.R."/>
            <person name="Prohaska S."/>
            <person name="Pruitt K."/>
            <person name="Puig M."/>
            <person name="Quesneville H."/>
            <person name="Ram K.R."/>
            <person name="Rand D."/>
            <person name="Rasmussen M.D."/>
            <person name="Reed L.K."/>
            <person name="Reenan R."/>
            <person name="Reily A."/>
            <person name="Remington K.A."/>
            <person name="Rieger T.T."/>
            <person name="Ritchie M.G."/>
            <person name="Robin C."/>
            <person name="Rogers Y.H."/>
            <person name="Rohde C."/>
            <person name="Rozas J."/>
            <person name="Rubenfield M.J."/>
            <person name="Ruiz A."/>
            <person name="Russo S."/>
            <person name="Salzberg S.L."/>
            <person name="Sanchez-Gracia A."/>
            <person name="Saranga D.J."/>
            <person name="Sato H."/>
            <person name="Schaeffer S.W."/>
            <person name="Schatz M.C."/>
            <person name="Schlenke T."/>
            <person name="Schwartz R."/>
            <person name="Segarra C."/>
            <person name="Singh R.S."/>
            <person name="Sirot L."/>
            <person name="Sirota M."/>
            <person name="Sisneros N.B."/>
            <person name="Smith C.D."/>
            <person name="Smith T.F."/>
            <person name="Spieth J."/>
            <person name="Stage D.E."/>
            <person name="Stark A."/>
            <person name="Stephan W."/>
            <person name="Strausberg R.L."/>
            <person name="Strempel S."/>
            <person name="Sturgill D."/>
            <person name="Sutton G."/>
            <person name="Sutton G.G."/>
            <person name="Tao W."/>
            <person name="Teichmann S."/>
            <person name="Tobari Y.N."/>
            <person name="Tomimura Y."/>
            <person name="Tsolas J.M."/>
            <person name="Valente V.L."/>
            <person name="Venter E."/>
            <person name="Venter J.C."/>
            <person name="Vicario S."/>
            <person name="Vieira F.G."/>
            <person name="Vilella A.J."/>
            <person name="Villasante A."/>
            <person name="Walenz B."/>
            <person name="Wang J."/>
            <person name="Wasserman M."/>
            <person name="Watts T."/>
            <person name="Wilson D."/>
            <person name="Wilson R.K."/>
            <person name="Wing R.A."/>
            <person name="Wolfner M.F."/>
            <person name="Wong A."/>
            <person name="Wong G.K."/>
            <person name="Wu C.I."/>
            <person name="Wu G."/>
            <person name="Yamamoto D."/>
            <person name="Yang H.P."/>
            <person name="Yang S.P."/>
            <person name="Yorke J.A."/>
            <person name="Yoshida K."/>
            <person name="Zdobnov E."/>
            <person name="Zhang P."/>
            <person name="Zhang Y."/>
            <person name="Zimin A.V."/>
            <person name="Baldwin J."/>
            <person name="Abdouelleil A."/>
            <person name="Abdulkadir J."/>
            <person name="Abebe A."/>
            <person name="Abera B."/>
            <person name="Abreu J."/>
            <person name="Acer S.C."/>
            <person name="Aftuck L."/>
            <person name="Alexander A."/>
            <person name="An P."/>
            <person name="Anderson E."/>
            <person name="Anderson S."/>
            <person name="Arachi H."/>
            <person name="Azer M."/>
            <person name="Bachantsang P."/>
            <person name="Barry A."/>
            <person name="Bayul T."/>
            <person name="Berlin A."/>
            <person name="Bessette D."/>
            <person name="Bloom T."/>
            <person name="Blye J."/>
            <person name="Boguslavskiy L."/>
            <person name="Bonnet C."/>
            <person name="Boukhgalter B."/>
            <person name="Bourzgui I."/>
            <person name="Brown A."/>
            <person name="Cahill P."/>
            <person name="Channer S."/>
            <person name="Cheshatsang Y."/>
            <person name="Chuda L."/>
            <person name="Citroen M."/>
            <person name="Collymore A."/>
            <person name="Cooke P."/>
            <person name="Costello M."/>
            <person name="D'Aco K."/>
            <person name="Daza R."/>
            <person name="De Haan G."/>
            <person name="DeGray S."/>
            <person name="DeMaso C."/>
            <person name="Dhargay N."/>
            <person name="Dooley K."/>
            <person name="Dooley E."/>
            <person name="Doricent M."/>
            <person name="Dorje P."/>
            <person name="Dorjee K."/>
            <person name="Dupes A."/>
            <person name="Elong R."/>
            <person name="Falk J."/>
            <person name="Farina A."/>
            <person name="Faro S."/>
            <person name="Ferguson D."/>
            <person name="Fisher S."/>
            <person name="Foley C.D."/>
            <person name="Franke A."/>
            <person name="Friedrich D."/>
            <person name="Gadbois L."/>
            <person name="Gearin G."/>
            <person name="Gearin C.R."/>
            <person name="Giannoukos G."/>
            <person name="Goode T."/>
            <person name="Graham J."/>
            <person name="Grandbois E."/>
            <person name="Grewal S."/>
            <person name="Gyaltsen K."/>
            <person name="Hafez N."/>
            <person name="Hagos B."/>
            <person name="Hall J."/>
            <person name="Henson C."/>
            <person name="Hollinger A."/>
            <person name="Honan T."/>
            <person name="Huard M.D."/>
            <person name="Hughes L."/>
            <person name="Hurhula B."/>
            <person name="Husby M.E."/>
            <person name="Kamat A."/>
            <person name="Kanga B."/>
            <person name="Kashin S."/>
            <person name="Khazanovich D."/>
            <person name="Kisner P."/>
            <person name="Lance K."/>
            <person name="Lara M."/>
            <person name="Lee W."/>
            <person name="Lennon N."/>
            <person name="Letendre F."/>
            <person name="LeVine R."/>
            <person name="Lipovsky A."/>
            <person name="Liu X."/>
            <person name="Liu J."/>
            <person name="Liu S."/>
            <person name="Lokyitsang T."/>
            <person name="Lokyitsang Y."/>
            <person name="Lubonja R."/>
            <person name="Lui A."/>
            <person name="MacDonald P."/>
            <person name="Magnisalis V."/>
            <person name="Maru K."/>
            <person name="Matthews C."/>
            <person name="McCusker W."/>
            <person name="McDonough S."/>
            <person name="Mehta T."/>
            <person name="Meldrim J."/>
            <person name="Meneus L."/>
            <person name="Mihai O."/>
            <person name="Mihalev A."/>
            <person name="Mihova T."/>
            <person name="Mittelman R."/>
            <person name="Mlenga V."/>
            <person name="Montmayeur A."/>
            <person name="Mulrain L."/>
            <person name="Navidi A."/>
            <person name="Naylor J."/>
            <person name="Negash T."/>
            <person name="Nguyen T."/>
            <person name="Nguyen N."/>
            <person name="Nicol R."/>
            <person name="Norbu C."/>
            <person name="Norbu N."/>
            <person name="Novod N."/>
            <person name="O'Neill B."/>
            <person name="Osman S."/>
            <person name="Markiewicz E."/>
            <person name="Oyono O.L."/>
            <person name="Patti C."/>
            <person name="Phunkhang P."/>
            <person name="Pierre F."/>
            <person name="Priest M."/>
            <person name="Raghuraman S."/>
            <person name="Rege F."/>
            <person name="Reyes R."/>
            <person name="Rise C."/>
            <person name="Rogov P."/>
            <person name="Ross K."/>
            <person name="Ryan E."/>
            <person name="Settipalli S."/>
            <person name="Shea T."/>
            <person name="Sherpa N."/>
            <person name="Shi L."/>
            <person name="Shih D."/>
            <person name="Sparrow T."/>
            <person name="Spaulding J."/>
            <person name="Stalker J."/>
            <person name="Stange-Thomann N."/>
            <person name="Stavropoulos S."/>
            <person name="Stone C."/>
            <person name="Strader C."/>
            <person name="Tesfaye S."/>
            <person name="Thomson T."/>
            <person name="Thoulutsang Y."/>
            <person name="Thoulutsang D."/>
            <person name="Topham K."/>
            <person name="Topping I."/>
            <person name="Tsamla T."/>
            <person name="Vassiliev H."/>
            <person name="Vo A."/>
            <person name="Wangchuk T."/>
            <person name="Wangdi T."/>
            <person name="Weiand M."/>
            <person name="Wilkinson J."/>
            <person name="Wilson A."/>
            <person name="Yadav S."/>
            <person name="Young G."/>
            <person name="Yu Q."/>
            <person name="Zembek L."/>
            <person name="Zhong D."/>
            <person name="Zimmer A."/>
            <person name="Zwirko Z."/>
            <person name="Jaffe D.B."/>
            <person name="Alvarez P."/>
            <person name="Brockman W."/>
            <person name="Butler J."/>
            <person name="Chin C."/>
            <person name="Gnerre S."/>
            <person name="Grabherr M."/>
            <person name="Kleber M."/>
            <person name="Mauceli E."/>
            <person name="MacCallum I."/>
        </authorList>
    </citation>
    <scope>NUCLEOTIDE SEQUENCE [LARGE SCALE GENOMIC DNA]</scope>
    <source>
        <strain evidence="7">white501</strain>
    </source>
</reference>
<dbReference type="SMART" id="SM00233">
    <property type="entry name" value="PH"/>
    <property type="match status" value="1"/>
</dbReference>
<feature type="compositionally biased region" description="Low complexity" evidence="4">
    <location>
        <begin position="1"/>
        <end position="16"/>
    </location>
</feature>
<dbReference type="PANTHER" id="PTHR10972">
    <property type="entry name" value="OXYSTEROL-BINDING PROTEIN-RELATED"/>
    <property type="match status" value="1"/>
</dbReference>
<dbReference type="Gene3D" id="2.30.29.30">
    <property type="entry name" value="Pleckstrin-homology domain (PH domain)/Phosphotyrosine-binding domain (PTB)"/>
    <property type="match status" value="1"/>
</dbReference>
<dbReference type="SMR" id="B4QHT2"/>
<dbReference type="AlphaFoldDB" id="B4QHT2"/>
<proteinExistence type="predicted"/>
<dbReference type="Pfam" id="PF00169">
    <property type="entry name" value="PH"/>
    <property type="match status" value="1"/>
</dbReference>
<dbReference type="Proteomes" id="UP000000304">
    <property type="component" value="Chromosome 2R"/>
</dbReference>
<dbReference type="InterPro" id="IPR011993">
    <property type="entry name" value="PH-like_dom_sf"/>
</dbReference>
<feature type="region of interest" description="Disordered" evidence="4">
    <location>
        <begin position="1"/>
        <end position="24"/>
    </location>
</feature>
<evidence type="ECO:0000313" key="7">
    <source>
        <dbReference type="Proteomes" id="UP000000304"/>
    </source>
</evidence>
<dbReference type="GO" id="GO:0005794">
    <property type="term" value="C:Golgi apparatus"/>
    <property type="evidence" value="ECO:0007669"/>
    <property type="project" value="TreeGrafter"/>
</dbReference>
<dbReference type="PROSITE" id="PS50003">
    <property type="entry name" value="PH_DOMAIN"/>
    <property type="match status" value="1"/>
</dbReference>
<keyword evidence="7" id="KW-1185">Reference proteome</keyword>
<dbReference type="FunFam" id="2.30.29.30:FF:000450">
    <property type="entry name" value="Oxysterol-binding protein"/>
    <property type="match status" value="1"/>
</dbReference>
<dbReference type="GO" id="GO:0032934">
    <property type="term" value="F:sterol binding"/>
    <property type="evidence" value="ECO:0007669"/>
    <property type="project" value="TreeGrafter"/>
</dbReference>
<dbReference type="GO" id="GO:0006869">
    <property type="term" value="P:lipid transport"/>
    <property type="evidence" value="ECO:0007669"/>
    <property type="project" value="UniProtKB-KW"/>
</dbReference>
<keyword evidence="1" id="KW-0813">Transport</keyword>
<evidence type="ECO:0000256" key="4">
    <source>
        <dbReference type="SAM" id="MobiDB-lite"/>
    </source>
</evidence>
<organism evidence="6 7">
    <name type="scientific">Drosophila simulans</name>
    <name type="common">Fruit fly</name>
    <dbReference type="NCBI Taxonomy" id="7240"/>
    <lineage>
        <taxon>Eukaryota</taxon>
        <taxon>Metazoa</taxon>
        <taxon>Ecdysozoa</taxon>
        <taxon>Arthropoda</taxon>
        <taxon>Hexapoda</taxon>
        <taxon>Insecta</taxon>
        <taxon>Pterygota</taxon>
        <taxon>Neoptera</taxon>
        <taxon>Endopterygota</taxon>
        <taxon>Diptera</taxon>
        <taxon>Brachycera</taxon>
        <taxon>Muscomorpha</taxon>
        <taxon>Ephydroidea</taxon>
        <taxon>Drosophilidae</taxon>
        <taxon>Drosophila</taxon>
        <taxon>Sophophora</taxon>
    </lineage>
</organism>
<keyword evidence="3" id="KW-0446">Lipid-binding</keyword>
<dbReference type="HOGENOM" id="CLU_1268106_0_0_1"/>
<dbReference type="EMBL" id="CM000362">
    <property type="protein sequence ID" value="EDX06416.1"/>
    <property type="molecule type" value="Genomic_DNA"/>
</dbReference>
<gene>
    <name evidence="6" type="primary">Dsim\GD10040</name>
    <name evidence="6" type="ORF">Dsim_GD10040</name>
</gene>
<evidence type="ECO:0000313" key="6">
    <source>
        <dbReference type="EMBL" id="EDX06416.1"/>
    </source>
</evidence>
<dbReference type="InterPro" id="IPR001849">
    <property type="entry name" value="PH_domain"/>
</dbReference>
<dbReference type="PANTHER" id="PTHR10972:SF200">
    <property type="entry name" value="OXYSTEROL-BINDING PROTEIN-RELATED PROTEIN 9"/>
    <property type="match status" value="1"/>
</dbReference>
<name>B4QHT2_DROSI</name>
<dbReference type="GO" id="GO:0016020">
    <property type="term" value="C:membrane"/>
    <property type="evidence" value="ECO:0007669"/>
    <property type="project" value="TreeGrafter"/>
</dbReference>
<evidence type="ECO:0000256" key="1">
    <source>
        <dbReference type="ARBA" id="ARBA00022448"/>
    </source>
</evidence>
<dbReference type="PhylomeDB" id="B4QHT2"/>
<evidence type="ECO:0000256" key="3">
    <source>
        <dbReference type="ARBA" id="ARBA00023121"/>
    </source>
</evidence>
<sequence length="218" mass="24125">MASTTGSAPSLGPPQSGSGGSGTLEGTLSKWTNVMKGWQYRFFVLDENAGLLSYYTSKEKMIKGVRRGCVRLKDALIGIDDQEDNTFTITVDHKTFHFQARHNEEREQWVRRLEDTIRRHANRSRLWDSQSAFYIAGGYTKEGGGSGTGGRRPNHLELVARRVSEADAYLQLMIEQTNVSIVPRNAGIMQFIVIFSRSLSCPVAGQTHRGADRSGGAV</sequence>
<dbReference type="OrthoDB" id="14833at2759"/>
<protein>
    <submittedName>
        <fullName evidence="6">GD10040</fullName>
    </submittedName>
</protein>
<dbReference type="GO" id="GO:0005829">
    <property type="term" value="C:cytosol"/>
    <property type="evidence" value="ECO:0007669"/>
    <property type="project" value="TreeGrafter"/>
</dbReference>